<dbReference type="PANTHER" id="PTHR11474">
    <property type="entry name" value="TYROSINASE FAMILY MEMBER"/>
    <property type="match status" value="1"/>
</dbReference>
<evidence type="ECO:0000256" key="1">
    <source>
        <dbReference type="ARBA" id="ARBA00022723"/>
    </source>
</evidence>
<evidence type="ECO:0000259" key="4">
    <source>
        <dbReference type="PROSITE" id="PS00497"/>
    </source>
</evidence>
<dbReference type="AlphaFoldDB" id="A0AA40CKN8"/>
<evidence type="ECO:0000313" key="6">
    <source>
        <dbReference type="EMBL" id="KAK0640988.1"/>
    </source>
</evidence>
<dbReference type="GO" id="GO:0046872">
    <property type="term" value="F:metal ion binding"/>
    <property type="evidence" value="ECO:0007669"/>
    <property type="project" value="UniProtKB-KW"/>
</dbReference>
<protein>
    <recommendedName>
        <fullName evidence="4 5">Tyrosinase copper-binding domain-containing protein</fullName>
    </recommendedName>
</protein>
<dbReference type="InterPro" id="IPR050316">
    <property type="entry name" value="Tyrosinase/Hemocyanin"/>
</dbReference>
<keyword evidence="3" id="KW-0732">Signal</keyword>
<dbReference type="PROSITE" id="PS00498">
    <property type="entry name" value="TYROSINASE_2"/>
    <property type="match status" value="1"/>
</dbReference>
<proteinExistence type="predicted"/>
<feature type="signal peptide" evidence="3">
    <location>
        <begin position="1"/>
        <end position="22"/>
    </location>
</feature>
<dbReference type="EMBL" id="JAULSV010000006">
    <property type="protein sequence ID" value="KAK0640988.1"/>
    <property type="molecule type" value="Genomic_DNA"/>
</dbReference>
<dbReference type="GO" id="GO:0016491">
    <property type="term" value="F:oxidoreductase activity"/>
    <property type="evidence" value="ECO:0007669"/>
    <property type="project" value="InterPro"/>
</dbReference>
<feature type="chain" id="PRO_5041220961" description="Tyrosinase copper-binding domain-containing protein" evidence="3">
    <location>
        <begin position="23"/>
        <end position="569"/>
    </location>
</feature>
<name>A0AA40CKN8_9PEZI</name>
<dbReference type="PROSITE" id="PS00497">
    <property type="entry name" value="TYROSINASE_1"/>
    <property type="match status" value="1"/>
</dbReference>
<feature type="domain" description="Tyrosinase copper-binding" evidence="4">
    <location>
        <begin position="113"/>
        <end position="130"/>
    </location>
</feature>
<evidence type="ECO:0000256" key="2">
    <source>
        <dbReference type="SAM" id="MobiDB-lite"/>
    </source>
</evidence>
<dbReference type="InterPro" id="IPR002227">
    <property type="entry name" value="Tyrosinase_Cu-bd"/>
</dbReference>
<feature type="region of interest" description="Disordered" evidence="2">
    <location>
        <begin position="403"/>
        <end position="431"/>
    </location>
</feature>
<evidence type="ECO:0000259" key="5">
    <source>
        <dbReference type="PROSITE" id="PS00498"/>
    </source>
</evidence>
<dbReference type="Gene3D" id="1.10.1280.10">
    <property type="entry name" value="Di-copper center containing domain from catechol oxidase"/>
    <property type="match status" value="1"/>
</dbReference>
<keyword evidence="7" id="KW-1185">Reference proteome</keyword>
<dbReference type="PRINTS" id="PR00092">
    <property type="entry name" value="TYROSINASE"/>
</dbReference>
<dbReference type="Pfam" id="PF00264">
    <property type="entry name" value="Tyrosinase"/>
    <property type="match status" value="1"/>
</dbReference>
<dbReference type="InterPro" id="IPR008922">
    <property type="entry name" value="Di-copper_centre_dom_sf"/>
</dbReference>
<comment type="caution">
    <text evidence="6">The sequence shown here is derived from an EMBL/GenBank/DDBJ whole genome shotgun (WGS) entry which is preliminary data.</text>
</comment>
<dbReference type="PANTHER" id="PTHR11474:SF131">
    <property type="entry name" value="TYROSINASE COPPER-BINDING DOMAIN-CONTAINING PROTEIN"/>
    <property type="match status" value="1"/>
</dbReference>
<reference evidence="6" key="1">
    <citation type="submission" date="2023-06" db="EMBL/GenBank/DDBJ databases">
        <title>Genome-scale phylogeny and comparative genomics of the fungal order Sordariales.</title>
        <authorList>
            <consortium name="Lawrence Berkeley National Laboratory"/>
            <person name="Hensen N."/>
            <person name="Bonometti L."/>
            <person name="Westerberg I."/>
            <person name="Brannstrom I.O."/>
            <person name="Guillou S."/>
            <person name="Cros-Aarteil S."/>
            <person name="Calhoun S."/>
            <person name="Haridas S."/>
            <person name="Kuo A."/>
            <person name="Mondo S."/>
            <person name="Pangilinan J."/>
            <person name="Riley R."/>
            <person name="Labutti K."/>
            <person name="Andreopoulos B."/>
            <person name="Lipzen A."/>
            <person name="Chen C."/>
            <person name="Yanf M."/>
            <person name="Daum C."/>
            <person name="Ng V."/>
            <person name="Clum A."/>
            <person name="Steindorff A."/>
            <person name="Ohm R."/>
            <person name="Martin F."/>
            <person name="Silar P."/>
            <person name="Natvig D."/>
            <person name="Lalanne C."/>
            <person name="Gautier V."/>
            <person name="Ament-Velasquez S.L."/>
            <person name="Kruys A."/>
            <person name="Hutchinson M.I."/>
            <person name="Powell A.J."/>
            <person name="Barry K."/>
            <person name="Miller A.N."/>
            <person name="Grigoriev I.V."/>
            <person name="Debuchy R."/>
            <person name="Gladieux P."/>
            <person name="Thoren M.H."/>
            <person name="Johannesson H."/>
        </authorList>
    </citation>
    <scope>NUCLEOTIDE SEQUENCE</scope>
    <source>
        <strain evidence="6">SMH2532-1</strain>
    </source>
</reference>
<evidence type="ECO:0000313" key="7">
    <source>
        <dbReference type="Proteomes" id="UP001174936"/>
    </source>
</evidence>
<evidence type="ECO:0000256" key="3">
    <source>
        <dbReference type="SAM" id="SignalP"/>
    </source>
</evidence>
<organism evidence="6 7">
    <name type="scientific">Cercophora newfieldiana</name>
    <dbReference type="NCBI Taxonomy" id="92897"/>
    <lineage>
        <taxon>Eukaryota</taxon>
        <taxon>Fungi</taxon>
        <taxon>Dikarya</taxon>
        <taxon>Ascomycota</taxon>
        <taxon>Pezizomycotina</taxon>
        <taxon>Sordariomycetes</taxon>
        <taxon>Sordariomycetidae</taxon>
        <taxon>Sordariales</taxon>
        <taxon>Lasiosphaeriaceae</taxon>
        <taxon>Cercophora</taxon>
    </lineage>
</organism>
<gene>
    <name evidence="6" type="ORF">B0T16DRAFT_418886</name>
</gene>
<feature type="domain" description="Tyrosinase copper-binding" evidence="5">
    <location>
        <begin position="298"/>
        <end position="309"/>
    </location>
</feature>
<dbReference type="Proteomes" id="UP001174936">
    <property type="component" value="Unassembled WGS sequence"/>
</dbReference>
<accession>A0AA40CKN8</accession>
<sequence length="569" mass="62567">MGRFAAVLACVLGAALVREATAQAAPISVLGVRTGIDVKTGQRPARRNINEFWGVGGPEWDLYILALSAFQQVDETDPLSYYSISGIHGIPHSVWNGVGHVPGEPRDAGYCPHGELLFPTWHRAFLALFEQTLVSHAVRIANQYRPNQSPTYKAAAQTLRIPFWDWGFQPLLPDAAKVVNITVNGPEGPVTLRNPLYSYRFQRPSVLSGLGWPYEPSQETVRCASSGISNLTEADGRLGAAQAGLTRSVYDVFIRSSKFEDMAFYKSHSPSFESPHNTIHNDAGCGGTLSQISWSAFDPLFMLHHANVDRYVALWQAINYEHAMFTTTNGKTSGMLGTANTTKINVTYPLKPFYNQNLTFHTSTSVTGTRTFGYTYPEIDDWSQTPEEVAAFVRAQVNILYDTSDNANPSNRRRGIDRRPPPPSPPPQYQGKTRYYAADIEVDRKDVPLPSTLNLVLNGTVVARMSLLAMPRTGIASASLALGDLKKEGKNLEAVDPDEAIKFLREEIEVEVVLINNTVVDIEEVPSLKLEVQDMSFQAGAGNDSFPSIGAAKSYAVPVRWAGRRKGGF</sequence>
<keyword evidence="1" id="KW-0479">Metal-binding</keyword>
<dbReference type="SUPFAM" id="SSF48056">
    <property type="entry name" value="Di-copper centre-containing domain"/>
    <property type="match status" value="1"/>
</dbReference>